<name>N4UI96_FUSC1</name>
<dbReference type="OrthoDB" id="5022772at2759"/>
<dbReference type="Proteomes" id="UP000016928">
    <property type="component" value="Unassembled WGS sequence"/>
</dbReference>
<feature type="non-terminal residue" evidence="1">
    <location>
        <position position="1"/>
    </location>
</feature>
<gene>
    <name evidence="1" type="ORF">FOC1_g10002499</name>
</gene>
<dbReference type="AlphaFoldDB" id="N4UI96"/>
<organism evidence="1 2">
    <name type="scientific">Fusarium oxysporum f. sp. cubense (strain race 1)</name>
    <name type="common">Panama disease fungus</name>
    <dbReference type="NCBI Taxonomy" id="1229664"/>
    <lineage>
        <taxon>Eukaryota</taxon>
        <taxon>Fungi</taxon>
        <taxon>Dikarya</taxon>
        <taxon>Ascomycota</taxon>
        <taxon>Pezizomycotina</taxon>
        <taxon>Sordariomycetes</taxon>
        <taxon>Hypocreomycetidae</taxon>
        <taxon>Hypocreales</taxon>
        <taxon>Nectriaceae</taxon>
        <taxon>Fusarium</taxon>
        <taxon>Fusarium oxysporum species complex</taxon>
    </lineage>
</organism>
<evidence type="ECO:0000313" key="1">
    <source>
        <dbReference type="EMBL" id="ENH74954.1"/>
    </source>
</evidence>
<reference evidence="2" key="1">
    <citation type="submission" date="2012-09" db="EMBL/GenBank/DDBJ databases">
        <title>Genome sequencing and comparative transcriptomics of race 1 and race 4 of banana pathogen: Fusarium oxysporum f. sp. cubense.</title>
        <authorList>
            <person name="Fang X."/>
            <person name="Huang J."/>
        </authorList>
    </citation>
    <scope>NUCLEOTIDE SEQUENCE [LARGE SCALE GENOMIC DNA]</scope>
    <source>
        <strain evidence="2">race 1</strain>
    </source>
</reference>
<proteinExistence type="predicted"/>
<sequence length="73" mass="8936">WRWGMFRERCNKEYRIGETCGLKLLYGRQGEAKKCKIYNQMTKKESRGRRTTERMAQLHEWKLLARLERCKVP</sequence>
<dbReference type="HOGENOM" id="CLU_2729108_0_0_1"/>
<accession>N4UI96</accession>
<dbReference type="EMBL" id="KB730009">
    <property type="protein sequence ID" value="ENH74954.1"/>
    <property type="molecule type" value="Genomic_DNA"/>
</dbReference>
<reference evidence="2" key="2">
    <citation type="journal article" date="2014" name="PLoS ONE">
        <title>Genome and Transcriptome Analysis of the Fungal Pathogen Fusarium oxysporum f. sp. cubense Causing Banana Vascular Wilt Disease.</title>
        <authorList>
            <person name="Guo L."/>
            <person name="Han L."/>
            <person name="Yang L."/>
            <person name="Zeng H."/>
            <person name="Fan D."/>
            <person name="Zhu Y."/>
            <person name="Feng Y."/>
            <person name="Wang G."/>
            <person name="Peng C."/>
            <person name="Jiang X."/>
            <person name="Zhou D."/>
            <person name="Ni P."/>
            <person name="Liang C."/>
            <person name="Liu L."/>
            <person name="Wang J."/>
            <person name="Mao C."/>
            <person name="Fang X."/>
            <person name="Peng M."/>
            <person name="Huang J."/>
        </authorList>
    </citation>
    <scope>NUCLEOTIDE SEQUENCE [LARGE SCALE GENOMIC DNA]</scope>
    <source>
        <strain evidence="2">race 1</strain>
    </source>
</reference>
<evidence type="ECO:0000313" key="2">
    <source>
        <dbReference type="Proteomes" id="UP000016928"/>
    </source>
</evidence>
<dbReference type="VEuPathDB" id="FungiDB:FOC1_g10002499"/>
<protein>
    <submittedName>
        <fullName evidence="1">Uncharacterized protein</fullName>
    </submittedName>
</protein>